<dbReference type="RefSeq" id="WP_344795756.1">
    <property type="nucleotide sequence ID" value="NZ_BAABBN010000004.1"/>
</dbReference>
<dbReference type="PANTHER" id="PTHR34069">
    <property type="entry name" value="3-OXOACYL-[ACYL-CARRIER-PROTEIN] SYNTHASE 3"/>
    <property type="match status" value="1"/>
</dbReference>
<proteinExistence type="predicted"/>
<evidence type="ECO:0000259" key="3">
    <source>
        <dbReference type="Pfam" id="PF08541"/>
    </source>
</evidence>
<dbReference type="InterPro" id="IPR013751">
    <property type="entry name" value="ACP_syn_III_N"/>
</dbReference>
<protein>
    <recommendedName>
        <fullName evidence="7">Beta-ketoacyl-[acyl-carrier-protein] synthase III C-terminal domain-containing protein</fullName>
    </recommendedName>
</protein>
<keyword evidence="6" id="KW-1185">Reference proteome</keyword>
<dbReference type="EMBL" id="BAABBN010000004">
    <property type="protein sequence ID" value="GAA3915852.1"/>
    <property type="molecule type" value="Genomic_DNA"/>
</dbReference>
<gene>
    <name evidence="5" type="ORF">GCM10022277_08170</name>
</gene>
<feature type="domain" description="Beta-ketoacyl-[acyl-carrier-protein] synthase III C-terminal" evidence="3">
    <location>
        <begin position="246"/>
        <end position="336"/>
    </location>
</feature>
<evidence type="ECO:0000259" key="4">
    <source>
        <dbReference type="Pfam" id="PF08545"/>
    </source>
</evidence>
<dbReference type="InterPro" id="IPR016039">
    <property type="entry name" value="Thiolase-like"/>
</dbReference>
<sequence>MSSQRLFIRNCEHFVSPSCHSVQQEADKGVYEAQEWDNTQYKSVSLLREEDSLSLIQRIIDQLTLSSGVDLSALSMITFSSIHRAGYGAFWQPASYIQEKTNATKALTCGIQQGCNSQLIALELIISYLKTNPDADSALTMSVDSFEGSAFNRWSADYGILYGDGGAGAIVSKDSGDYEILSLVTECHGELNGLHRLPEHYNDASEDSTIPYNIKVTKKNYLNQFGIEQLSNTSLSAVKQVTQQCLEQHQLTMKDVSKVILPNLGQKILENNYLPALDVPLSKTLWSLGSTIGHVGSADAFISLSHLHKTNALSSGEKVLVISAGSGFTWSALLLEVC</sequence>
<dbReference type="Gene3D" id="3.40.47.10">
    <property type="match status" value="2"/>
</dbReference>
<dbReference type="InterPro" id="IPR013747">
    <property type="entry name" value="ACP_syn_III_C"/>
</dbReference>
<feature type="domain" description="Beta-ketoacyl-[acyl-carrier-protein] synthase III N-terminal" evidence="4">
    <location>
        <begin position="111"/>
        <end position="188"/>
    </location>
</feature>
<evidence type="ECO:0000313" key="6">
    <source>
        <dbReference type="Proteomes" id="UP001501565"/>
    </source>
</evidence>
<evidence type="ECO:0000256" key="1">
    <source>
        <dbReference type="ARBA" id="ARBA00022679"/>
    </source>
</evidence>
<dbReference type="SUPFAM" id="SSF53901">
    <property type="entry name" value="Thiolase-like"/>
    <property type="match status" value="1"/>
</dbReference>
<dbReference type="Proteomes" id="UP001501565">
    <property type="component" value="Unassembled WGS sequence"/>
</dbReference>
<comment type="caution">
    <text evidence="5">The sequence shown here is derived from an EMBL/GenBank/DDBJ whole genome shotgun (WGS) entry which is preliminary data.</text>
</comment>
<accession>A0ABP7M727</accession>
<dbReference type="Pfam" id="PF08545">
    <property type="entry name" value="ACP_syn_III"/>
    <property type="match status" value="1"/>
</dbReference>
<dbReference type="PANTHER" id="PTHR34069:SF2">
    <property type="entry name" value="BETA-KETOACYL-[ACYL-CARRIER-PROTEIN] SYNTHASE III"/>
    <property type="match status" value="1"/>
</dbReference>
<name>A0ABP7M727_9GAMM</name>
<evidence type="ECO:0000313" key="5">
    <source>
        <dbReference type="EMBL" id="GAA3915852.1"/>
    </source>
</evidence>
<evidence type="ECO:0000256" key="2">
    <source>
        <dbReference type="ARBA" id="ARBA00023315"/>
    </source>
</evidence>
<dbReference type="Pfam" id="PF08541">
    <property type="entry name" value="ACP_syn_III_C"/>
    <property type="match status" value="1"/>
</dbReference>
<evidence type="ECO:0008006" key="7">
    <source>
        <dbReference type="Google" id="ProtNLM"/>
    </source>
</evidence>
<reference evidence="6" key="1">
    <citation type="journal article" date="2019" name="Int. J. Syst. Evol. Microbiol.">
        <title>The Global Catalogue of Microorganisms (GCM) 10K type strain sequencing project: providing services to taxonomists for standard genome sequencing and annotation.</title>
        <authorList>
            <consortium name="The Broad Institute Genomics Platform"/>
            <consortium name="The Broad Institute Genome Sequencing Center for Infectious Disease"/>
            <person name="Wu L."/>
            <person name="Ma J."/>
        </authorList>
    </citation>
    <scope>NUCLEOTIDE SEQUENCE [LARGE SCALE GENOMIC DNA]</scope>
    <source>
        <strain evidence="6">JCM 17551</strain>
    </source>
</reference>
<keyword evidence="1" id="KW-0808">Transferase</keyword>
<keyword evidence="2" id="KW-0012">Acyltransferase</keyword>
<organism evidence="5 6">
    <name type="scientific">Litoribacillus peritrichatus</name>
    <dbReference type="NCBI Taxonomy" id="718191"/>
    <lineage>
        <taxon>Bacteria</taxon>
        <taxon>Pseudomonadati</taxon>
        <taxon>Pseudomonadota</taxon>
        <taxon>Gammaproteobacteria</taxon>
        <taxon>Oceanospirillales</taxon>
        <taxon>Oceanospirillaceae</taxon>
        <taxon>Litoribacillus</taxon>
    </lineage>
</organism>